<keyword evidence="3" id="KW-1185">Reference proteome</keyword>
<protein>
    <submittedName>
        <fullName evidence="2">Lysophospholipase L1-like esterase</fullName>
    </submittedName>
</protein>
<dbReference type="GO" id="GO:0004622">
    <property type="term" value="F:phosphatidylcholine lysophospholipase activity"/>
    <property type="evidence" value="ECO:0007669"/>
    <property type="project" value="TreeGrafter"/>
</dbReference>
<dbReference type="Proteomes" id="UP000241639">
    <property type="component" value="Unassembled WGS sequence"/>
</dbReference>
<dbReference type="RefSeq" id="WP_107726454.1">
    <property type="nucleotide sequence ID" value="NZ_PZZP01000001.1"/>
</dbReference>
<dbReference type="SUPFAM" id="SSF52266">
    <property type="entry name" value="SGNH hydrolase"/>
    <property type="match status" value="1"/>
</dbReference>
<gene>
    <name evidence="2" type="ORF">C8J48_2074</name>
</gene>
<evidence type="ECO:0000313" key="3">
    <source>
        <dbReference type="Proteomes" id="UP000241639"/>
    </source>
</evidence>
<dbReference type="EMBL" id="PZZP01000001">
    <property type="protein sequence ID" value="PTM59452.1"/>
    <property type="molecule type" value="Genomic_DNA"/>
</dbReference>
<dbReference type="InterPro" id="IPR013830">
    <property type="entry name" value="SGNH_hydro"/>
</dbReference>
<comment type="caution">
    <text evidence="2">The sequence shown here is derived from an EMBL/GenBank/DDBJ whole genome shotgun (WGS) entry which is preliminary data.</text>
</comment>
<proteinExistence type="predicted"/>
<evidence type="ECO:0000313" key="2">
    <source>
        <dbReference type="EMBL" id="PTM59452.1"/>
    </source>
</evidence>
<dbReference type="PANTHER" id="PTHR30383">
    <property type="entry name" value="THIOESTERASE 1/PROTEASE 1/LYSOPHOSPHOLIPASE L1"/>
    <property type="match status" value="1"/>
</dbReference>
<dbReference type="PANTHER" id="PTHR30383:SF27">
    <property type="entry name" value="SPORE GERMINATION LIPASE LIPC"/>
    <property type="match status" value="1"/>
</dbReference>
<feature type="domain" description="SGNH hydrolase-type esterase" evidence="1">
    <location>
        <begin position="65"/>
        <end position="257"/>
    </location>
</feature>
<reference evidence="2 3" key="1">
    <citation type="submission" date="2018-04" db="EMBL/GenBank/DDBJ databases">
        <title>Genomic Encyclopedia of Archaeal and Bacterial Type Strains, Phase II (KMG-II): from individual species to whole genera.</title>
        <authorList>
            <person name="Goeker M."/>
        </authorList>
    </citation>
    <scope>NUCLEOTIDE SEQUENCE [LARGE SCALE GENOMIC DNA]</scope>
    <source>
        <strain evidence="2 3">DSM 45169</strain>
    </source>
</reference>
<name>A0A2T4ZC56_9BACL</name>
<dbReference type="InterPro" id="IPR051532">
    <property type="entry name" value="Ester_Hydrolysis_Enzymes"/>
</dbReference>
<sequence>MKKRLFIIGVVLSLVVIAFAVIRYYPIAQLMLTKDEQDPFVVSNVNILSKLQKDASNKDSLHYLVLGDSVARGVGSNQSAPHGYSSLVVKGLGDAERIPLQLNNQGVSGQTSQRLLSSLQRSDLQQQIADADLISLTIGGNDVLKKALQKNNPVSVLSDFPAIQEEYYRNLNNILKEIRGLNPDAPILLTSLYNPISPDESYYGLSVKLLQQWNRGMKKIAYQYGLTHVVDVDDRLRTAHNSWLSDEIHPNEKGYRLIADGILEEIRNQPRSSADNR</sequence>
<dbReference type="Gene3D" id="3.40.50.1110">
    <property type="entry name" value="SGNH hydrolase"/>
    <property type="match status" value="1"/>
</dbReference>
<dbReference type="OrthoDB" id="26855at2"/>
<dbReference type="Pfam" id="PF13472">
    <property type="entry name" value="Lipase_GDSL_2"/>
    <property type="match status" value="1"/>
</dbReference>
<dbReference type="InterPro" id="IPR036514">
    <property type="entry name" value="SGNH_hydro_sf"/>
</dbReference>
<dbReference type="AlphaFoldDB" id="A0A2T4ZC56"/>
<organism evidence="2 3">
    <name type="scientific">Desmospora activa DSM 45169</name>
    <dbReference type="NCBI Taxonomy" id="1121389"/>
    <lineage>
        <taxon>Bacteria</taxon>
        <taxon>Bacillati</taxon>
        <taxon>Bacillota</taxon>
        <taxon>Bacilli</taxon>
        <taxon>Bacillales</taxon>
        <taxon>Thermoactinomycetaceae</taxon>
        <taxon>Desmospora</taxon>
    </lineage>
</organism>
<accession>A0A2T4ZC56</accession>
<evidence type="ECO:0000259" key="1">
    <source>
        <dbReference type="Pfam" id="PF13472"/>
    </source>
</evidence>